<sequence length="45" mass="4911">MRVLLLLLSRHLVPSNEGRGLVATLLLDESNDFFCTHTSSVGGQI</sequence>
<name>J9G0D2_9ZZZZ</name>
<accession>J9G0D2</accession>
<protein>
    <submittedName>
        <fullName evidence="1">Uncharacterized protein</fullName>
    </submittedName>
</protein>
<organism evidence="1">
    <name type="scientific">gut metagenome</name>
    <dbReference type="NCBI Taxonomy" id="749906"/>
    <lineage>
        <taxon>unclassified sequences</taxon>
        <taxon>metagenomes</taxon>
        <taxon>organismal metagenomes</taxon>
    </lineage>
</organism>
<proteinExistence type="predicted"/>
<comment type="caution">
    <text evidence="1">The sequence shown here is derived from an EMBL/GenBank/DDBJ whole genome shotgun (WGS) entry which is preliminary data.</text>
</comment>
<reference evidence="1" key="1">
    <citation type="journal article" date="2012" name="PLoS ONE">
        <title>Gene sets for utilization of primary and secondary nutrition supplies in the distal gut of endangered iberian lynx.</title>
        <authorList>
            <person name="Alcaide M."/>
            <person name="Messina E."/>
            <person name="Richter M."/>
            <person name="Bargiela R."/>
            <person name="Peplies J."/>
            <person name="Huws S.A."/>
            <person name="Newbold C.J."/>
            <person name="Golyshin P.N."/>
            <person name="Simon M.A."/>
            <person name="Lopez G."/>
            <person name="Yakimov M.M."/>
            <person name="Ferrer M."/>
        </authorList>
    </citation>
    <scope>NUCLEOTIDE SEQUENCE</scope>
</reference>
<dbReference type="AlphaFoldDB" id="J9G0D2"/>
<evidence type="ECO:0000313" key="1">
    <source>
        <dbReference type="EMBL" id="EJW95257.1"/>
    </source>
</evidence>
<gene>
    <name evidence="1" type="ORF">EVA_16637</name>
</gene>
<dbReference type="EMBL" id="AMCI01005915">
    <property type="protein sequence ID" value="EJW95257.1"/>
    <property type="molecule type" value="Genomic_DNA"/>
</dbReference>